<feature type="transmembrane region" description="Helical" evidence="2">
    <location>
        <begin position="199"/>
        <end position="220"/>
    </location>
</feature>
<evidence type="ECO:0000256" key="1">
    <source>
        <dbReference type="SAM" id="MobiDB-lite"/>
    </source>
</evidence>
<accession>A0AA91FT23</accession>
<organism evidence="3">
    <name type="scientific">Faucicola osloensis</name>
    <name type="common">Moraxella osloensis</name>
    <dbReference type="NCBI Taxonomy" id="34062"/>
    <lineage>
        <taxon>Bacteria</taxon>
        <taxon>Pseudomonadati</taxon>
        <taxon>Pseudomonadota</taxon>
        <taxon>Gammaproteobacteria</taxon>
        <taxon>Moraxellales</taxon>
        <taxon>Moraxellaceae</taxon>
        <taxon>Faucicola</taxon>
    </lineage>
</organism>
<feature type="region of interest" description="Disordered" evidence="1">
    <location>
        <begin position="20"/>
        <end position="56"/>
    </location>
</feature>
<evidence type="ECO:0000313" key="3">
    <source>
        <dbReference type="EMBL" id="OBX64319.1"/>
    </source>
</evidence>
<sequence>MNEKSYSELTEEELAMMDEGAMTLFGDNQEEKSKEPSEAPSSVAHAVATPSSPEASVTPIAGYGDNLNNIKPKDVINAVFVESGMKTDENDPLVHLVLANLKLIKLAEQDFRKNIDEAGKGVVRDIQQNQALILKGFDQRKDELNTLLTKLEGQKEVIITDVWSKLNEKVTAQIQNQLTKDLQKIANNANNKVNTQRNMLIGGGIGIIVGILITVIVSLVK</sequence>
<keyword evidence="2" id="KW-0472">Membrane</keyword>
<gene>
    <name evidence="3" type="ORF">A9299_09945</name>
</gene>
<proteinExistence type="predicted"/>
<dbReference type="AlphaFoldDB" id="A0AA91FT23"/>
<comment type="caution">
    <text evidence="3">The sequence shown here is derived from an EMBL/GenBank/DDBJ whole genome shotgun (WGS) entry which is preliminary data.</text>
</comment>
<evidence type="ECO:0000256" key="2">
    <source>
        <dbReference type="SAM" id="Phobius"/>
    </source>
</evidence>
<reference evidence="3" key="1">
    <citation type="submission" date="2016-06" db="EMBL/GenBank/DDBJ databases">
        <title>Draft genome of Moraxella osloensis CCUG 67237.</title>
        <authorList>
            <person name="Salva-Serra F."/>
            <person name="Engstrom-Jakobsson H."/>
            <person name="Thorell K."/>
            <person name="Gonzales-Siles L."/>
            <person name="Karlsson R."/>
            <person name="Boulund F."/>
            <person name="Engstrand L."/>
            <person name="Kristiansson E."/>
            <person name="Moore E."/>
        </authorList>
    </citation>
    <scope>NUCLEOTIDE SEQUENCE [LARGE SCALE GENOMIC DNA]</scope>
    <source>
        <strain evidence="3">CCUG 67237</strain>
    </source>
</reference>
<protein>
    <submittedName>
        <fullName evidence="3">Uncharacterized protein</fullName>
    </submittedName>
</protein>
<name>A0AA91FT23_FAUOS</name>
<dbReference type="EMBL" id="LZMT01000017">
    <property type="protein sequence ID" value="OBX64319.1"/>
    <property type="molecule type" value="Genomic_DNA"/>
</dbReference>
<keyword evidence="2" id="KW-1133">Transmembrane helix</keyword>
<keyword evidence="2" id="KW-0812">Transmembrane</keyword>